<reference evidence="2 3" key="1">
    <citation type="journal article" date="2013" name="BMC Genomics">
        <title>The miniature genome of a carnivorous plant Genlisea aurea contains a low number of genes and short non-coding sequences.</title>
        <authorList>
            <person name="Leushkin E.V."/>
            <person name="Sutormin R.A."/>
            <person name="Nabieva E.R."/>
            <person name="Penin A.A."/>
            <person name="Kondrashov A.S."/>
            <person name="Logacheva M.D."/>
        </authorList>
    </citation>
    <scope>NUCLEOTIDE SEQUENCE [LARGE SCALE GENOMIC DNA]</scope>
</reference>
<accession>S8EC80</accession>
<evidence type="ECO:0000313" key="2">
    <source>
        <dbReference type="EMBL" id="EPS73553.1"/>
    </source>
</evidence>
<dbReference type="Proteomes" id="UP000015453">
    <property type="component" value="Unassembled WGS sequence"/>
</dbReference>
<dbReference type="EMBL" id="AUSU01000397">
    <property type="protein sequence ID" value="EPS73553.1"/>
    <property type="molecule type" value="Genomic_DNA"/>
</dbReference>
<proteinExistence type="predicted"/>
<dbReference type="AlphaFoldDB" id="S8EC80"/>
<organism evidence="2 3">
    <name type="scientific">Genlisea aurea</name>
    <dbReference type="NCBI Taxonomy" id="192259"/>
    <lineage>
        <taxon>Eukaryota</taxon>
        <taxon>Viridiplantae</taxon>
        <taxon>Streptophyta</taxon>
        <taxon>Embryophyta</taxon>
        <taxon>Tracheophyta</taxon>
        <taxon>Spermatophyta</taxon>
        <taxon>Magnoliopsida</taxon>
        <taxon>eudicotyledons</taxon>
        <taxon>Gunneridae</taxon>
        <taxon>Pentapetalae</taxon>
        <taxon>asterids</taxon>
        <taxon>lamiids</taxon>
        <taxon>Lamiales</taxon>
        <taxon>Lentibulariaceae</taxon>
        <taxon>Genlisea</taxon>
    </lineage>
</organism>
<keyword evidence="3" id="KW-1185">Reference proteome</keyword>
<comment type="caution">
    <text evidence="2">The sequence shown here is derived from an EMBL/GenBank/DDBJ whole genome shotgun (WGS) entry which is preliminary data.</text>
</comment>
<feature type="compositionally biased region" description="Basic and acidic residues" evidence="1">
    <location>
        <begin position="81"/>
        <end position="95"/>
    </location>
</feature>
<name>S8EC80_9LAMI</name>
<gene>
    <name evidence="2" type="ORF">M569_01205</name>
</gene>
<feature type="region of interest" description="Disordered" evidence="1">
    <location>
        <begin position="77"/>
        <end position="105"/>
    </location>
</feature>
<sequence length="205" mass="22763">MKEDSYSYSYSFIFNLFPPSPSVKDRIRSCRFAREEDIRLDSIGTRFSSPRDNNIHNLLPDSFPTIPEPAEEEQLLFHTPSEARSKEDSSADARRGAKRVTTPPAELVGKNPRLVRFAETVREIRSDADELLESMKRSAFMPVVVAAAAGEAAVDKTGFHLLDILDEIKASFAAAGAGGETCTCEDDDDLLKTAMKMGMRFRHTG</sequence>
<protein>
    <submittedName>
        <fullName evidence="2">Uncharacterized protein</fullName>
    </submittedName>
</protein>
<evidence type="ECO:0000313" key="3">
    <source>
        <dbReference type="Proteomes" id="UP000015453"/>
    </source>
</evidence>
<evidence type="ECO:0000256" key="1">
    <source>
        <dbReference type="SAM" id="MobiDB-lite"/>
    </source>
</evidence>